<reference evidence="1 2" key="1">
    <citation type="submission" date="2019-05" db="EMBL/GenBank/DDBJ databases">
        <title>Another draft genome of Portunus trituberculatus and its Hox gene families provides insights of decapod evolution.</title>
        <authorList>
            <person name="Jeong J.-H."/>
            <person name="Song I."/>
            <person name="Kim S."/>
            <person name="Choi T."/>
            <person name="Kim D."/>
            <person name="Ryu S."/>
            <person name="Kim W."/>
        </authorList>
    </citation>
    <scope>NUCLEOTIDE SEQUENCE [LARGE SCALE GENOMIC DNA]</scope>
    <source>
        <tissue evidence="1">Muscle</tissue>
    </source>
</reference>
<protein>
    <submittedName>
        <fullName evidence="1">Uncharacterized protein</fullName>
    </submittedName>
</protein>
<comment type="caution">
    <text evidence="1">The sequence shown here is derived from an EMBL/GenBank/DDBJ whole genome shotgun (WGS) entry which is preliminary data.</text>
</comment>
<organism evidence="1 2">
    <name type="scientific">Portunus trituberculatus</name>
    <name type="common">Swimming crab</name>
    <name type="synonym">Neptunus trituberculatus</name>
    <dbReference type="NCBI Taxonomy" id="210409"/>
    <lineage>
        <taxon>Eukaryota</taxon>
        <taxon>Metazoa</taxon>
        <taxon>Ecdysozoa</taxon>
        <taxon>Arthropoda</taxon>
        <taxon>Crustacea</taxon>
        <taxon>Multicrustacea</taxon>
        <taxon>Malacostraca</taxon>
        <taxon>Eumalacostraca</taxon>
        <taxon>Eucarida</taxon>
        <taxon>Decapoda</taxon>
        <taxon>Pleocyemata</taxon>
        <taxon>Brachyura</taxon>
        <taxon>Eubrachyura</taxon>
        <taxon>Portunoidea</taxon>
        <taxon>Portunidae</taxon>
        <taxon>Portuninae</taxon>
        <taxon>Portunus</taxon>
    </lineage>
</organism>
<sequence length="92" mass="10480">MCSHAGDHVRRLRPLVRVTPDGRVTCQQVMRLRERRCEEEEEEGEGDLGRKTVCGQRSAGNVKFGDTSICVFDFDTRGLEGARWLGWGMLIR</sequence>
<evidence type="ECO:0000313" key="1">
    <source>
        <dbReference type="EMBL" id="MPC25520.1"/>
    </source>
</evidence>
<accession>A0A5B7DVI5</accession>
<dbReference type="Proteomes" id="UP000324222">
    <property type="component" value="Unassembled WGS sequence"/>
</dbReference>
<gene>
    <name evidence="1" type="ORF">E2C01_018638</name>
</gene>
<name>A0A5B7DVI5_PORTR</name>
<proteinExistence type="predicted"/>
<keyword evidence="2" id="KW-1185">Reference proteome</keyword>
<evidence type="ECO:0000313" key="2">
    <source>
        <dbReference type="Proteomes" id="UP000324222"/>
    </source>
</evidence>
<dbReference type="AlphaFoldDB" id="A0A5B7DVI5"/>
<dbReference type="EMBL" id="VSRR010001474">
    <property type="protein sequence ID" value="MPC25520.1"/>
    <property type="molecule type" value="Genomic_DNA"/>
</dbReference>